<dbReference type="Proteomes" id="UP001648503">
    <property type="component" value="Unassembled WGS sequence"/>
</dbReference>
<comment type="caution">
    <text evidence="6">The sequence shown here is derived from an EMBL/GenBank/DDBJ whole genome shotgun (WGS) entry which is preliminary data.</text>
</comment>
<keyword evidence="4" id="KW-0234">DNA repair</keyword>
<accession>A0ABQ8FD32</accession>
<feature type="region of interest" description="Disordered" evidence="5">
    <location>
        <begin position="398"/>
        <end position="436"/>
    </location>
</feature>
<organism evidence="6 7">
    <name type="scientific">Batrachochytrium salamandrivorans</name>
    <dbReference type="NCBI Taxonomy" id="1357716"/>
    <lineage>
        <taxon>Eukaryota</taxon>
        <taxon>Fungi</taxon>
        <taxon>Fungi incertae sedis</taxon>
        <taxon>Chytridiomycota</taxon>
        <taxon>Chytridiomycota incertae sedis</taxon>
        <taxon>Chytridiomycetes</taxon>
        <taxon>Rhizophydiales</taxon>
        <taxon>Rhizophydiales incertae sedis</taxon>
        <taxon>Batrachochytrium</taxon>
    </lineage>
</organism>
<gene>
    <name evidence="6" type="ORF">BASA50_005237</name>
</gene>
<dbReference type="InterPro" id="IPR004585">
    <property type="entry name" value="DNA_recomb/repair_Rad52"/>
</dbReference>
<feature type="compositionally biased region" description="Polar residues" evidence="5">
    <location>
        <begin position="561"/>
        <end position="578"/>
    </location>
</feature>
<dbReference type="Gene3D" id="3.30.390.80">
    <property type="entry name" value="DNA repair protein Rad52/59/22"/>
    <property type="match status" value="1"/>
</dbReference>
<feature type="region of interest" description="Disordered" evidence="5">
    <location>
        <begin position="533"/>
        <end position="608"/>
    </location>
</feature>
<dbReference type="NCBIfam" id="TIGR00607">
    <property type="entry name" value="rad52"/>
    <property type="match status" value="1"/>
</dbReference>
<evidence type="ECO:0000256" key="5">
    <source>
        <dbReference type="SAM" id="MobiDB-lite"/>
    </source>
</evidence>
<keyword evidence="3" id="KW-0233">DNA recombination</keyword>
<dbReference type="Pfam" id="PF04098">
    <property type="entry name" value="Rad52_Rad22"/>
    <property type="match status" value="1"/>
</dbReference>
<comment type="similarity">
    <text evidence="1">Belongs to the RAD52 family.</text>
</comment>
<evidence type="ECO:0000256" key="1">
    <source>
        <dbReference type="ARBA" id="ARBA00006638"/>
    </source>
</evidence>
<evidence type="ECO:0000256" key="4">
    <source>
        <dbReference type="ARBA" id="ARBA00023204"/>
    </source>
</evidence>
<proteinExistence type="inferred from homology"/>
<evidence type="ECO:0000256" key="2">
    <source>
        <dbReference type="ARBA" id="ARBA00022763"/>
    </source>
</evidence>
<feature type="compositionally biased region" description="Polar residues" evidence="5">
    <location>
        <begin position="597"/>
        <end position="608"/>
    </location>
</feature>
<evidence type="ECO:0000256" key="3">
    <source>
        <dbReference type="ARBA" id="ARBA00023172"/>
    </source>
</evidence>
<dbReference type="InterPro" id="IPR042525">
    <property type="entry name" value="Rad52_Rad59_Rad22_sf"/>
</dbReference>
<reference evidence="6 7" key="1">
    <citation type="submission" date="2021-02" db="EMBL/GenBank/DDBJ databases">
        <title>Variation within the Batrachochytrium salamandrivorans European outbreak.</title>
        <authorList>
            <person name="Kelly M."/>
            <person name="Pasmans F."/>
            <person name="Shea T.P."/>
            <person name="Munoz J.F."/>
            <person name="Carranza S."/>
            <person name="Cuomo C.A."/>
            <person name="Martel A."/>
        </authorList>
    </citation>
    <scope>NUCLEOTIDE SEQUENCE [LARGE SCALE GENOMIC DNA]</scope>
    <source>
        <strain evidence="6 7">AMFP18/2</strain>
    </source>
</reference>
<evidence type="ECO:0000313" key="6">
    <source>
        <dbReference type="EMBL" id="KAH6596197.1"/>
    </source>
</evidence>
<keyword evidence="2" id="KW-0227">DNA damage</keyword>
<evidence type="ECO:0000313" key="7">
    <source>
        <dbReference type="Proteomes" id="UP001648503"/>
    </source>
</evidence>
<feature type="region of interest" description="Disordered" evidence="5">
    <location>
        <begin position="185"/>
        <end position="211"/>
    </location>
</feature>
<name>A0ABQ8FD32_9FUNG</name>
<dbReference type="InterPro" id="IPR007232">
    <property type="entry name" value="Rad52_Rad59_Rad22"/>
</dbReference>
<dbReference type="InterPro" id="IPR041247">
    <property type="entry name" value="Rad52_fam"/>
</dbReference>
<protein>
    <recommendedName>
        <fullName evidence="8">Recombination protein rad52</fullName>
    </recommendedName>
</protein>
<feature type="compositionally biased region" description="Low complexity" evidence="5">
    <location>
        <begin position="412"/>
        <end position="433"/>
    </location>
</feature>
<dbReference type="EMBL" id="JAFCIX010000242">
    <property type="protein sequence ID" value="KAH6596197.1"/>
    <property type="molecule type" value="Genomic_DNA"/>
</dbReference>
<sequence>MSKRDLDGTATSLDPRHFTQQERKDIVESLAMKLGPEFMSHRSGPGGSKLTYLEGWKSINLANDIFGFDGWSSSVIDQTVDFLDNENGKYSLGVSAIVRVTLKDGTFHEDVGYGSIENSRSKIAAFEKAKKEAITDSLKRALRSFGNSLGNCFYDKDYMKKISKLKVPKQRPLCEDDLYRHKDFYTGTSDHPARQSGSDGIPPPQQGLPIQNGPHLPLTSTVLTTHLGETAPELHLQPTTTGGIVTSRPIAAADVRAPNCNASNTLPAPSVAHPFPQNASYLNSDQLDDEMNDDDDLFLMAADMEYVDSSFLTGTPTNLPRSLNAPMGASYTIPGLAAPGRSAVHPMNTTYSMGENGGAVNGISGLVECAPTHMASYSMANGGKSDANMVFSANHSDRINANAGHGNGTRIPQQQQQQQQPPPQQQQFKQQQPNSVSYRPATFITASQYYPGGVGLSNTTPTMMANTTSSTHSMPGIISPSSRISGSHNQALGSGGMVGFPDSGYHSMNPSLGSGTPQWPNPCQIANANTMVQPSPSAGQVRPPTPSHTRPGGVRMGTMPRLSSSTSMAAGNDNTSTPFKRVKITPDGSAPGVAASGTKSIGDQSKLG</sequence>
<dbReference type="SUPFAM" id="SSF54768">
    <property type="entry name" value="dsRNA-binding domain-like"/>
    <property type="match status" value="1"/>
</dbReference>
<dbReference type="PANTHER" id="PTHR12132:SF1">
    <property type="entry name" value="DNA REPAIR PROTEIN RAD52 HOMOLOG"/>
    <property type="match status" value="1"/>
</dbReference>
<evidence type="ECO:0008006" key="8">
    <source>
        <dbReference type="Google" id="ProtNLM"/>
    </source>
</evidence>
<keyword evidence="7" id="KW-1185">Reference proteome</keyword>
<dbReference type="PANTHER" id="PTHR12132">
    <property type="entry name" value="DNA REPAIR AND RECOMBINATION PROTEIN RAD52, RAD59"/>
    <property type="match status" value="1"/>
</dbReference>